<feature type="region of interest" description="Disordered" evidence="6">
    <location>
        <begin position="169"/>
        <end position="193"/>
    </location>
</feature>
<dbReference type="InterPro" id="IPR020992">
    <property type="entry name" value="Tail_Prtase_C"/>
</dbReference>
<dbReference type="GO" id="GO:0007165">
    <property type="term" value="P:signal transduction"/>
    <property type="evidence" value="ECO:0007669"/>
    <property type="project" value="TreeGrafter"/>
</dbReference>
<dbReference type="SMART" id="SM00228">
    <property type="entry name" value="PDZ"/>
    <property type="match status" value="1"/>
</dbReference>
<accession>A0A1Y5FEQ8</accession>
<dbReference type="GO" id="GO:0006508">
    <property type="term" value="P:proteolysis"/>
    <property type="evidence" value="ECO:0007669"/>
    <property type="project" value="UniProtKB-KW"/>
</dbReference>
<evidence type="ECO:0000256" key="5">
    <source>
        <dbReference type="RuleBase" id="RU004404"/>
    </source>
</evidence>
<evidence type="ECO:0000313" key="8">
    <source>
        <dbReference type="EMBL" id="OUR97469.1"/>
    </source>
</evidence>
<feature type="domain" description="PDZ" evidence="7">
    <location>
        <begin position="256"/>
        <end position="326"/>
    </location>
</feature>
<evidence type="ECO:0000256" key="3">
    <source>
        <dbReference type="ARBA" id="ARBA00022801"/>
    </source>
</evidence>
<proteinExistence type="inferred from homology"/>
<dbReference type="Pfam" id="PF03572">
    <property type="entry name" value="Peptidase_S41"/>
    <property type="match status" value="1"/>
</dbReference>
<feature type="compositionally biased region" description="Basic residues" evidence="6">
    <location>
        <begin position="178"/>
        <end position="190"/>
    </location>
</feature>
<keyword evidence="4 5" id="KW-0720">Serine protease</keyword>
<comment type="caution">
    <text evidence="8">The sequence shown here is derived from an EMBL/GenBank/DDBJ whole genome shotgun (WGS) entry which is preliminary data.</text>
</comment>
<dbReference type="Proteomes" id="UP000196531">
    <property type="component" value="Unassembled WGS sequence"/>
</dbReference>
<dbReference type="Gene3D" id="3.90.226.10">
    <property type="entry name" value="2-enoyl-CoA Hydratase, Chain A, domain 1"/>
    <property type="match status" value="1"/>
</dbReference>
<dbReference type="InterPro" id="IPR029045">
    <property type="entry name" value="ClpP/crotonase-like_dom_sf"/>
</dbReference>
<dbReference type="SMART" id="SM00245">
    <property type="entry name" value="TSPc"/>
    <property type="match status" value="1"/>
</dbReference>
<comment type="similarity">
    <text evidence="1 5">Belongs to the peptidase S41A family.</text>
</comment>
<gene>
    <name evidence="8" type="ORF">A9Q84_09890</name>
</gene>
<organism evidence="8 9">
    <name type="scientific">Halobacteriovorax marinus</name>
    <dbReference type="NCBI Taxonomy" id="97084"/>
    <lineage>
        <taxon>Bacteria</taxon>
        <taxon>Pseudomonadati</taxon>
        <taxon>Bdellovibrionota</taxon>
        <taxon>Bacteriovoracia</taxon>
        <taxon>Bacteriovoracales</taxon>
        <taxon>Halobacteriovoraceae</taxon>
        <taxon>Halobacteriovorax</taxon>
    </lineage>
</organism>
<dbReference type="SUPFAM" id="SSF52096">
    <property type="entry name" value="ClpP/crotonase"/>
    <property type="match status" value="1"/>
</dbReference>
<sequence>MVKKEETRDVDLITANTVPDLKREKLIGNIIRNALETYHYRDQKITKDLSLKAFDEFFKKMDYGKQFFLKSDIKHLEKYQDKMHEEMMTGDHKLVNESIQIFRDRIVEVDMMRKEIFKKHFNWKKKESIELDPEKRHFPKNSNELKDHWRKVFKQATLNRYLALKEEQDDLRNPKKDKDKKKKKKKNKKKEKVELLSDKQIRKKSHEGIAKKYKSFFSRLMKDDRIDYLEKFFNSIAIIYDPHTQYLPPKRKEDFDIDISGSLEGIGAVLSEEDPYIKVVKIVPGGAAWRQKGLEVDDLILSVGQEKGDFVDLVGMRVDDAVRYIRGKKGTIVRLKVKKADGSRKQINIERDVVQIGESFAKSSVLELKGIGLKIGYIHVPKFYRDFENSTVNCTADVRAELERLKSKGVDGVILDLRSNGGGALEDAKQMSGLFIKDGPIVQIKNHDGKIDILQDTNSTVTFGGPLIVMTNRFSASASEILAAALQDYGRAVIVGGEHSHGKGTVQAVLNLSHGPLLSMFGPQMGALKVTIQKFYRITGGSTQYKGVTPDVIIPDPFSYTKNREQDLEYSLPWDMVKPQKFSPWTKNKYDLNVLIKRSTKRVSKNKRFAKIQESVDYLTKRREDTRISLNLKEVIARDKKNKDMAEKLKLDEENKNLKVSFYEDSVRMHEVIKSADVKKWKEDFKERNEEWTKLLRQDVGLEEALFIMNDMVRVQKGKKLTAVK</sequence>
<protein>
    <recommendedName>
        <fullName evidence="7">PDZ domain-containing protein</fullName>
    </recommendedName>
</protein>
<dbReference type="GO" id="GO:0008236">
    <property type="term" value="F:serine-type peptidase activity"/>
    <property type="evidence" value="ECO:0007669"/>
    <property type="project" value="UniProtKB-KW"/>
</dbReference>
<dbReference type="AlphaFoldDB" id="A0A1Y5FEQ8"/>
<keyword evidence="2 5" id="KW-0645">Protease</keyword>
<dbReference type="InterPro" id="IPR001478">
    <property type="entry name" value="PDZ"/>
</dbReference>
<dbReference type="Pfam" id="PF00595">
    <property type="entry name" value="PDZ"/>
    <property type="match status" value="1"/>
</dbReference>
<name>A0A1Y5FEQ8_9BACT</name>
<dbReference type="Pfam" id="PF17804">
    <property type="entry name" value="TSP_NTD"/>
    <property type="match status" value="1"/>
</dbReference>
<dbReference type="InterPro" id="IPR040573">
    <property type="entry name" value="TSP_N"/>
</dbReference>
<dbReference type="InterPro" id="IPR004447">
    <property type="entry name" value="Peptidase_S41A"/>
</dbReference>
<dbReference type="PANTHER" id="PTHR32060:SF22">
    <property type="entry name" value="CARBOXYL-TERMINAL-PROCESSING PEPTIDASE 3, CHLOROPLASTIC"/>
    <property type="match status" value="1"/>
</dbReference>
<dbReference type="Pfam" id="PF11818">
    <property type="entry name" value="DUF3340"/>
    <property type="match status" value="1"/>
</dbReference>
<keyword evidence="3 5" id="KW-0378">Hydrolase</keyword>
<dbReference type="InterPro" id="IPR036034">
    <property type="entry name" value="PDZ_sf"/>
</dbReference>
<dbReference type="Gene3D" id="2.30.42.10">
    <property type="match status" value="1"/>
</dbReference>
<dbReference type="GO" id="GO:0030288">
    <property type="term" value="C:outer membrane-bounded periplasmic space"/>
    <property type="evidence" value="ECO:0007669"/>
    <property type="project" value="TreeGrafter"/>
</dbReference>
<dbReference type="GO" id="GO:0004175">
    <property type="term" value="F:endopeptidase activity"/>
    <property type="evidence" value="ECO:0007669"/>
    <property type="project" value="TreeGrafter"/>
</dbReference>
<dbReference type="PANTHER" id="PTHR32060">
    <property type="entry name" value="TAIL-SPECIFIC PROTEASE"/>
    <property type="match status" value="1"/>
</dbReference>
<evidence type="ECO:0000256" key="4">
    <source>
        <dbReference type="ARBA" id="ARBA00022825"/>
    </source>
</evidence>
<dbReference type="PROSITE" id="PS50106">
    <property type="entry name" value="PDZ"/>
    <property type="match status" value="1"/>
</dbReference>
<dbReference type="NCBIfam" id="TIGR00225">
    <property type="entry name" value="prc"/>
    <property type="match status" value="1"/>
</dbReference>
<dbReference type="SUPFAM" id="SSF50156">
    <property type="entry name" value="PDZ domain-like"/>
    <property type="match status" value="1"/>
</dbReference>
<evidence type="ECO:0000256" key="2">
    <source>
        <dbReference type="ARBA" id="ARBA00022670"/>
    </source>
</evidence>
<dbReference type="InterPro" id="IPR005151">
    <property type="entry name" value="Tail-specific_protease"/>
</dbReference>
<evidence type="ECO:0000313" key="9">
    <source>
        <dbReference type="Proteomes" id="UP000196531"/>
    </source>
</evidence>
<evidence type="ECO:0000256" key="6">
    <source>
        <dbReference type="SAM" id="MobiDB-lite"/>
    </source>
</evidence>
<dbReference type="CDD" id="cd07560">
    <property type="entry name" value="Peptidase_S41_CPP"/>
    <property type="match status" value="1"/>
</dbReference>
<evidence type="ECO:0000256" key="1">
    <source>
        <dbReference type="ARBA" id="ARBA00009179"/>
    </source>
</evidence>
<dbReference type="CDD" id="cd06782">
    <property type="entry name" value="cpPDZ_CPP-like"/>
    <property type="match status" value="1"/>
</dbReference>
<dbReference type="EMBL" id="MAAO01000006">
    <property type="protein sequence ID" value="OUR97469.1"/>
    <property type="molecule type" value="Genomic_DNA"/>
</dbReference>
<evidence type="ECO:0000259" key="7">
    <source>
        <dbReference type="PROSITE" id="PS50106"/>
    </source>
</evidence>
<reference evidence="9" key="1">
    <citation type="journal article" date="2017" name="Proc. Natl. Acad. Sci. U.S.A.">
        <title>Simulation of Deepwater Horizon oil plume reveals substrate specialization within a complex community of hydrocarbon-degraders.</title>
        <authorList>
            <person name="Hu P."/>
            <person name="Dubinsky E.A."/>
            <person name="Probst A.J."/>
            <person name="Wang J."/>
            <person name="Sieber C.M.K."/>
            <person name="Tom L.M."/>
            <person name="Gardinali P."/>
            <person name="Banfield J.F."/>
            <person name="Atlas R.M."/>
            <person name="Andersen G.L."/>
        </authorList>
    </citation>
    <scope>NUCLEOTIDE SEQUENCE [LARGE SCALE GENOMIC DNA]</scope>
</reference>